<feature type="region of interest" description="Disordered" evidence="2">
    <location>
        <begin position="457"/>
        <end position="479"/>
    </location>
</feature>
<name>A0A7S0YDU8_9CHLO</name>
<dbReference type="GO" id="GO:0017040">
    <property type="term" value="F:N-acylsphingosine amidohydrolase activity"/>
    <property type="evidence" value="ECO:0007669"/>
    <property type="project" value="UniProtKB-EC"/>
</dbReference>
<dbReference type="AlphaFoldDB" id="A0A7S0YDU8"/>
<protein>
    <recommendedName>
        <fullName evidence="1">ceramidase</fullName>
        <ecNumber evidence="1">3.5.1.23</ecNumber>
    </recommendedName>
</protein>
<feature type="region of interest" description="Disordered" evidence="2">
    <location>
        <begin position="259"/>
        <end position="312"/>
    </location>
</feature>
<dbReference type="EMBL" id="HBFM01002395">
    <property type="protein sequence ID" value="CAD8764988.1"/>
    <property type="molecule type" value="Transcribed_RNA"/>
</dbReference>
<gene>
    <name evidence="3" type="ORF">PPAR00522_LOCUS1373</name>
</gene>
<feature type="compositionally biased region" description="Basic and acidic residues" evidence="2">
    <location>
        <begin position="272"/>
        <end position="286"/>
    </location>
</feature>
<dbReference type="PANTHER" id="PTHR28583:SF1">
    <property type="entry name" value="ACID CERAMIDASE"/>
    <property type="match status" value="1"/>
</dbReference>
<accession>A0A7S0YDU8</accession>
<evidence type="ECO:0000256" key="1">
    <source>
        <dbReference type="ARBA" id="ARBA00011891"/>
    </source>
</evidence>
<evidence type="ECO:0000256" key="2">
    <source>
        <dbReference type="SAM" id="MobiDB-lite"/>
    </source>
</evidence>
<proteinExistence type="predicted"/>
<feature type="compositionally biased region" description="Basic and acidic residues" evidence="2">
    <location>
        <begin position="457"/>
        <end position="476"/>
    </location>
</feature>
<evidence type="ECO:0000313" key="3">
    <source>
        <dbReference type="EMBL" id="CAD8764988.1"/>
    </source>
</evidence>
<reference evidence="3" key="1">
    <citation type="submission" date="2021-01" db="EMBL/GenBank/DDBJ databases">
        <authorList>
            <person name="Corre E."/>
            <person name="Pelletier E."/>
            <person name="Niang G."/>
            <person name="Scheremetjew M."/>
            <person name="Finn R."/>
            <person name="Kale V."/>
            <person name="Holt S."/>
            <person name="Cochrane G."/>
            <person name="Meng A."/>
            <person name="Brown T."/>
            <person name="Cohen L."/>
        </authorList>
    </citation>
    <scope>NUCLEOTIDE SEQUENCE</scope>
    <source>
        <strain evidence="3">SAG 63-3</strain>
    </source>
</reference>
<organism evidence="3">
    <name type="scientific">Polytomella parva</name>
    <dbReference type="NCBI Taxonomy" id="51329"/>
    <lineage>
        <taxon>Eukaryota</taxon>
        <taxon>Viridiplantae</taxon>
        <taxon>Chlorophyta</taxon>
        <taxon>core chlorophytes</taxon>
        <taxon>Chlorophyceae</taxon>
        <taxon>CS clade</taxon>
        <taxon>Chlamydomonadales</taxon>
        <taxon>Chlamydomonadaceae</taxon>
        <taxon>Polytomella</taxon>
    </lineage>
</organism>
<dbReference type="PANTHER" id="PTHR28583">
    <property type="entry name" value="ACID AMIDASE"/>
    <property type="match status" value="1"/>
</dbReference>
<sequence>MPEKYIIDIGSQPRDRWTALFQRINKETFRTFCNSFSNFLFQKHGESGLIPNLLASSAYIPETYLEELEGICLETNITMPSLIQLNVAMDLIIRGTTMVVHLGDSIHSFHSMSILLNDLPLSVISDLLVEVEFHHHGQCLFTALTLAGLTGVYFASSSLGYNVCFNYRKVDQSADVILRRLGMARSYKLAPVSFAIRQGLEACVPSKHFAGALLHASVLFPFYATVSSRDWAAVLTHAATTDTRSCKQLPVPLESLWKLRGQEEGEGEEQVEGEKGTEREGERKEEGEENESDKERLLSNPPSSNQPGRSHAGKIHCLHESSIPAINAPPSLPHPLVLPPPPTIEVSPLEGILRAFDVSLLVHSHQDLLTTEAMASLKLTRPLYLSDGGDWPASEEARMDTHVDAIGLAGNQKEEKEKEKEDPWLSSAKERTQRILVAAAEVVDRVYRIMEVGSLDGREKGGRSGKEEELRQKDGDDYSASSKLASSILLELESIFVKFATPSSTCARTPIGNNIFIIKSKPGLLGMRYIYPATT</sequence>
<dbReference type="EC" id="3.5.1.23" evidence="1"/>